<keyword evidence="7 14" id="KW-0812">Transmembrane</keyword>
<accession>A0ABT0E6X7</accession>
<keyword evidence="10 17" id="KW-0067">ATP-binding</keyword>
<dbReference type="Gene3D" id="1.20.1730.10">
    <property type="entry name" value="Sodium/glucose cotransporter"/>
    <property type="match status" value="1"/>
</dbReference>
<evidence type="ECO:0000259" key="16">
    <source>
        <dbReference type="PROSITE" id="PS50112"/>
    </source>
</evidence>
<feature type="transmembrane region" description="Helical" evidence="14">
    <location>
        <begin position="399"/>
        <end position="420"/>
    </location>
</feature>
<dbReference type="Pfam" id="PF00512">
    <property type="entry name" value="HisKA"/>
    <property type="match status" value="1"/>
</dbReference>
<dbReference type="Gene3D" id="1.10.287.130">
    <property type="match status" value="1"/>
</dbReference>
<keyword evidence="5" id="KW-0597">Phosphoprotein</keyword>
<dbReference type="InterPro" id="IPR038377">
    <property type="entry name" value="Na/Glc_symporter_sf"/>
</dbReference>
<feature type="domain" description="Histidine kinase" evidence="15">
    <location>
        <begin position="765"/>
        <end position="980"/>
    </location>
</feature>
<feature type="transmembrane region" description="Helical" evidence="14">
    <location>
        <begin position="152"/>
        <end position="171"/>
    </location>
</feature>
<comment type="catalytic activity">
    <reaction evidence="1">
        <text>ATP + protein L-histidine = ADP + protein N-phospho-L-histidine.</text>
        <dbReference type="EC" id="2.7.13.3"/>
    </reaction>
</comment>
<feature type="transmembrane region" description="Helical" evidence="14">
    <location>
        <begin position="114"/>
        <end position="132"/>
    </location>
</feature>
<evidence type="ECO:0000256" key="14">
    <source>
        <dbReference type="SAM" id="Phobius"/>
    </source>
</evidence>
<proteinExistence type="inferred from homology"/>
<keyword evidence="6" id="KW-0808">Transferase</keyword>
<evidence type="ECO:0000256" key="6">
    <source>
        <dbReference type="ARBA" id="ARBA00022679"/>
    </source>
</evidence>
<dbReference type="Proteomes" id="UP001165524">
    <property type="component" value="Unassembled WGS sequence"/>
</dbReference>
<dbReference type="EMBL" id="JALKII010000003">
    <property type="protein sequence ID" value="MCK0537527.1"/>
    <property type="molecule type" value="Genomic_DNA"/>
</dbReference>
<evidence type="ECO:0000256" key="12">
    <source>
        <dbReference type="ARBA" id="ARBA00023012"/>
    </source>
</evidence>
<feature type="transmembrane region" description="Helical" evidence="14">
    <location>
        <begin position="69"/>
        <end position="93"/>
    </location>
</feature>
<dbReference type="CDD" id="cd10322">
    <property type="entry name" value="SLC5sbd"/>
    <property type="match status" value="1"/>
</dbReference>
<evidence type="ECO:0000256" key="11">
    <source>
        <dbReference type="ARBA" id="ARBA00022989"/>
    </source>
</evidence>
<name>A0ABT0E6X7_9GAMM</name>
<dbReference type="InterPro" id="IPR036097">
    <property type="entry name" value="HisK_dim/P_sf"/>
</dbReference>
<reference evidence="17" key="1">
    <citation type="submission" date="2022-04" db="EMBL/GenBank/DDBJ databases">
        <title>Alcanivorax sp. CY1518 draft genome sequence.</title>
        <authorList>
            <person name="Zhao G."/>
            <person name="An M."/>
        </authorList>
    </citation>
    <scope>NUCLEOTIDE SEQUENCE</scope>
    <source>
        <strain evidence="17">CY1518</strain>
    </source>
</reference>
<comment type="similarity">
    <text evidence="3">Belongs to the sodium:solute symporter (SSF) (TC 2.A.21) family.</text>
</comment>
<feature type="transmembrane region" description="Helical" evidence="14">
    <location>
        <begin position="279"/>
        <end position="301"/>
    </location>
</feature>
<dbReference type="SUPFAM" id="SSF55874">
    <property type="entry name" value="ATPase domain of HSP90 chaperone/DNA topoisomerase II/histidine kinase"/>
    <property type="match status" value="1"/>
</dbReference>
<dbReference type="InterPro" id="IPR036890">
    <property type="entry name" value="HATPase_C_sf"/>
</dbReference>
<evidence type="ECO:0000256" key="9">
    <source>
        <dbReference type="ARBA" id="ARBA00022777"/>
    </source>
</evidence>
<dbReference type="PROSITE" id="PS50112">
    <property type="entry name" value="PAS"/>
    <property type="match status" value="1"/>
</dbReference>
<dbReference type="InterPro" id="IPR003661">
    <property type="entry name" value="HisK_dim/P_dom"/>
</dbReference>
<feature type="transmembrane region" description="Helical" evidence="14">
    <location>
        <begin position="427"/>
        <end position="449"/>
    </location>
</feature>
<dbReference type="SMART" id="SM00387">
    <property type="entry name" value="HATPase_c"/>
    <property type="match status" value="1"/>
</dbReference>
<dbReference type="Gene3D" id="3.30.565.10">
    <property type="entry name" value="Histidine kinase-like ATPase, C-terminal domain"/>
    <property type="match status" value="1"/>
</dbReference>
<dbReference type="RefSeq" id="WP_246951151.1">
    <property type="nucleotide sequence ID" value="NZ_JALKII010000003.1"/>
</dbReference>
<evidence type="ECO:0000259" key="15">
    <source>
        <dbReference type="PROSITE" id="PS50109"/>
    </source>
</evidence>
<dbReference type="CDD" id="cd00082">
    <property type="entry name" value="HisKA"/>
    <property type="match status" value="1"/>
</dbReference>
<dbReference type="InterPro" id="IPR001734">
    <property type="entry name" value="Na/solute_symporter"/>
</dbReference>
<dbReference type="GO" id="GO:0005524">
    <property type="term" value="F:ATP binding"/>
    <property type="evidence" value="ECO:0007669"/>
    <property type="project" value="UniProtKB-KW"/>
</dbReference>
<evidence type="ECO:0000256" key="13">
    <source>
        <dbReference type="ARBA" id="ARBA00023136"/>
    </source>
</evidence>
<evidence type="ECO:0000256" key="5">
    <source>
        <dbReference type="ARBA" id="ARBA00022553"/>
    </source>
</evidence>
<dbReference type="SMART" id="SM00388">
    <property type="entry name" value="HisKA"/>
    <property type="match status" value="1"/>
</dbReference>
<dbReference type="InterPro" id="IPR005467">
    <property type="entry name" value="His_kinase_dom"/>
</dbReference>
<dbReference type="CDD" id="cd00130">
    <property type="entry name" value="PAS"/>
    <property type="match status" value="1"/>
</dbReference>
<feature type="transmembrane region" description="Helical" evidence="14">
    <location>
        <begin position="239"/>
        <end position="258"/>
    </location>
</feature>
<comment type="subcellular location">
    <subcellularLocation>
        <location evidence="2">Membrane</location>
        <topology evidence="2">Multi-pass membrane protein</topology>
    </subcellularLocation>
</comment>
<dbReference type="InterPro" id="IPR004358">
    <property type="entry name" value="Sig_transdc_His_kin-like_C"/>
</dbReference>
<dbReference type="PRINTS" id="PR00344">
    <property type="entry name" value="BCTRLSENSOR"/>
</dbReference>
<evidence type="ECO:0000256" key="7">
    <source>
        <dbReference type="ARBA" id="ARBA00022692"/>
    </source>
</evidence>
<evidence type="ECO:0000256" key="2">
    <source>
        <dbReference type="ARBA" id="ARBA00004141"/>
    </source>
</evidence>
<keyword evidence="13 14" id="KW-0472">Membrane</keyword>
<feature type="domain" description="PAS" evidence="16">
    <location>
        <begin position="630"/>
        <end position="674"/>
    </location>
</feature>
<dbReference type="InterPro" id="IPR000014">
    <property type="entry name" value="PAS"/>
</dbReference>
<sequence>MGFSLSQVFLIALGYLLFLFMVAWITDRGWLPARLVRHPAVYVFSLGVYASAWAVYGSIGYAYQYGYNFLAYFLGISGVFMLAPMVLSPILRLTTTHQLGSLADLLAFRYRSRLVGAMTALMMLIGMLPLLSQQIKAVAESIQLLTTEAEPTGVAFWFCVLVTLFAILFGARHATAREKHEGLVVAIAMESVIKLIAFASVTLLGLFGVFGGPAELGAWLEANPEALTRLYQPLQDGTWHSIILAFFVSAVVMPHMFHMAFTENLNPRALMTASWAVPLWLLVMALCIPVLLWVAAAAELVAPPDYYFLAVGSLSGPKGALLAFIAGLAGASGMLIVATLALSAMTLNHLVLPVRQSRPLDESLYRWLLWARRLLICAILALVYLFYTATGERHSLTELAVLSFVATLQFVPGLIGTLFWPGANRNGLFSGLVVGFTLWALTLLLPILTSGGYPSWLFELLDISRRSPAAQWHHVAMASVICNSLVFVLVSLFTRTSQAERNAADTCAVGSLRRPLRWELEATSADDFIAHLTEPLGPVTAAREVDMALRDLHLTRAETRPYALRRLRDQVETNLSGLLGPSVAHQIVDDHLPYKPQSEQESSEDIQFIETRLELYRHRLSGLAAELDSLRRFHRQTLLELPMGVISLGADGEIIGWNLAMEQLTGIGAERTIGARLTTLPRPWNPLLHNFANGDLSRDPQAELPEPDGPPRLLSLHKSQVLGALPGERTGGLVIVIEDVTDLHALEARVAHNERLASIGRLAAGVAHEIGNPVTAIACLAQNLDHEPDADDVRQAATQIVEQTRRISRIVESLITFSHSGGGNLEGIQGPISLHDTVAEAIGLLRLDPGRRSQAFANHCNPDHRVRGDSQRLLQVFVNLLANATDASPDDAPITVRSRLVDEGQSVEIEVEDRGHGIPTSLRDTLFEPFATSKPAGRGTGLGLALVYSIIEDHFGSLRVESPVADQRGTRFIITLPGFSDDT</sequence>
<evidence type="ECO:0000256" key="8">
    <source>
        <dbReference type="ARBA" id="ARBA00022741"/>
    </source>
</evidence>
<evidence type="ECO:0000256" key="10">
    <source>
        <dbReference type="ARBA" id="ARBA00022840"/>
    </source>
</evidence>
<dbReference type="PROSITE" id="PS50283">
    <property type="entry name" value="NA_SOLUT_SYMP_3"/>
    <property type="match status" value="1"/>
</dbReference>
<keyword evidence="11 14" id="KW-1133">Transmembrane helix</keyword>
<feature type="transmembrane region" description="Helical" evidence="14">
    <location>
        <begin position="321"/>
        <end position="347"/>
    </location>
</feature>
<evidence type="ECO:0000313" key="18">
    <source>
        <dbReference type="Proteomes" id="UP001165524"/>
    </source>
</evidence>
<keyword evidence="9" id="KW-0418">Kinase</keyword>
<dbReference type="PANTHER" id="PTHR43065">
    <property type="entry name" value="SENSOR HISTIDINE KINASE"/>
    <property type="match status" value="1"/>
</dbReference>
<feature type="transmembrane region" description="Helical" evidence="14">
    <location>
        <begin position="39"/>
        <end position="63"/>
    </location>
</feature>
<dbReference type="SUPFAM" id="SSF55785">
    <property type="entry name" value="PYP-like sensor domain (PAS domain)"/>
    <property type="match status" value="1"/>
</dbReference>
<feature type="transmembrane region" description="Helical" evidence="14">
    <location>
        <begin position="6"/>
        <end position="27"/>
    </location>
</feature>
<dbReference type="PANTHER" id="PTHR43065:SF10">
    <property type="entry name" value="PEROXIDE STRESS-ACTIVATED HISTIDINE KINASE MAK3"/>
    <property type="match status" value="1"/>
</dbReference>
<keyword evidence="18" id="KW-1185">Reference proteome</keyword>
<keyword evidence="12" id="KW-0902">Two-component regulatory system</keyword>
<dbReference type="InterPro" id="IPR035965">
    <property type="entry name" value="PAS-like_dom_sf"/>
</dbReference>
<dbReference type="PROSITE" id="PS50109">
    <property type="entry name" value="HIS_KIN"/>
    <property type="match status" value="1"/>
</dbReference>
<protein>
    <recommendedName>
        <fullName evidence="4">histidine kinase</fullName>
        <ecNumber evidence="4">2.7.13.3</ecNumber>
    </recommendedName>
</protein>
<evidence type="ECO:0000256" key="4">
    <source>
        <dbReference type="ARBA" id="ARBA00012438"/>
    </source>
</evidence>
<organism evidence="17 18">
    <name type="scientific">Alcanivorax quisquiliarum</name>
    <dbReference type="NCBI Taxonomy" id="2933565"/>
    <lineage>
        <taxon>Bacteria</taxon>
        <taxon>Pseudomonadati</taxon>
        <taxon>Pseudomonadota</taxon>
        <taxon>Gammaproteobacteria</taxon>
        <taxon>Oceanospirillales</taxon>
        <taxon>Alcanivoracaceae</taxon>
        <taxon>Alcanivorax</taxon>
    </lineage>
</organism>
<gene>
    <name evidence="17" type="ORF">MU846_07365</name>
</gene>
<dbReference type="InterPro" id="IPR003594">
    <property type="entry name" value="HATPase_dom"/>
</dbReference>
<evidence type="ECO:0000256" key="1">
    <source>
        <dbReference type="ARBA" id="ARBA00000085"/>
    </source>
</evidence>
<evidence type="ECO:0000313" key="17">
    <source>
        <dbReference type="EMBL" id="MCK0537527.1"/>
    </source>
</evidence>
<dbReference type="Pfam" id="PF02518">
    <property type="entry name" value="HATPase_c"/>
    <property type="match status" value="1"/>
</dbReference>
<keyword evidence="8" id="KW-0547">Nucleotide-binding</keyword>
<dbReference type="Gene3D" id="3.30.450.20">
    <property type="entry name" value="PAS domain"/>
    <property type="match status" value="1"/>
</dbReference>
<dbReference type="EC" id="2.7.13.3" evidence="4"/>
<dbReference type="SUPFAM" id="SSF47384">
    <property type="entry name" value="Homodimeric domain of signal transducing histidine kinase"/>
    <property type="match status" value="1"/>
</dbReference>
<feature type="transmembrane region" description="Helical" evidence="14">
    <location>
        <begin position="469"/>
        <end position="493"/>
    </location>
</feature>
<comment type="caution">
    <text evidence="17">The sequence shown here is derived from an EMBL/GenBank/DDBJ whole genome shotgun (WGS) entry which is preliminary data.</text>
</comment>
<evidence type="ECO:0000256" key="3">
    <source>
        <dbReference type="ARBA" id="ARBA00006434"/>
    </source>
</evidence>
<feature type="transmembrane region" description="Helical" evidence="14">
    <location>
        <begin position="367"/>
        <end position="387"/>
    </location>
</feature>
<feature type="transmembrane region" description="Helical" evidence="14">
    <location>
        <begin position="183"/>
        <end position="210"/>
    </location>
</feature>